<name>A0A318Y8C9_9FIRM</name>
<dbReference type="RefSeq" id="WP_242981171.1">
    <property type="nucleotide sequence ID" value="NZ_QKMR01000006.1"/>
</dbReference>
<evidence type="ECO:0008006" key="3">
    <source>
        <dbReference type="Google" id="ProtNLM"/>
    </source>
</evidence>
<reference evidence="1 2" key="1">
    <citation type="submission" date="2018-06" db="EMBL/GenBank/DDBJ databases">
        <title>Genomic Encyclopedia of Type Strains, Phase I: the one thousand microbial genomes (KMG-I) project.</title>
        <authorList>
            <person name="Kyrpides N."/>
        </authorList>
    </citation>
    <scope>NUCLEOTIDE SEQUENCE [LARGE SCALE GENOMIC DNA]</scope>
    <source>
        <strain evidence="1 2">DSM 19573</strain>
    </source>
</reference>
<dbReference type="Proteomes" id="UP000248132">
    <property type="component" value="Unassembled WGS sequence"/>
</dbReference>
<dbReference type="AlphaFoldDB" id="A0A318Y8C9"/>
<organism evidence="1 2">
    <name type="scientific">Ruminiclostridium sufflavum DSM 19573</name>
    <dbReference type="NCBI Taxonomy" id="1121337"/>
    <lineage>
        <taxon>Bacteria</taxon>
        <taxon>Bacillati</taxon>
        <taxon>Bacillota</taxon>
        <taxon>Clostridia</taxon>
        <taxon>Eubacteriales</taxon>
        <taxon>Oscillospiraceae</taxon>
        <taxon>Ruminiclostridium</taxon>
    </lineage>
</organism>
<comment type="caution">
    <text evidence="1">The sequence shown here is derived from an EMBL/GenBank/DDBJ whole genome shotgun (WGS) entry which is preliminary data.</text>
</comment>
<dbReference type="EMBL" id="QKMR01000006">
    <property type="protein sequence ID" value="PYG88484.1"/>
    <property type="molecule type" value="Genomic_DNA"/>
</dbReference>
<keyword evidence="2" id="KW-1185">Reference proteome</keyword>
<gene>
    <name evidence="1" type="ORF">LY28_01333</name>
</gene>
<accession>A0A318Y8C9</accession>
<evidence type="ECO:0000313" key="1">
    <source>
        <dbReference type="EMBL" id="PYG88484.1"/>
    </source>
</evidence>
<protein>
    <recommendedName>
        <fullName evidence="3">Acetyltransferase (GNAT) family protein</fullName>
    </recommendedName>
</protein>
<sequence length="175" mass="20478">MLKLAFSYQEKLNHVWQSIAFKDKYQFYSGDIWWSYKVELDSSSWDNIQMVSVGNNDNILGYFGAHIDRQSNKVSSIGAINFGNVNVTFSKDFYQFLYELFTKHKFRKIEWYVIVGNPAEKLYDRIISKYGGRVVGIKKEATMMADGTLRDEKEYEIFKCDFESQMTKGVQQGMD</sequence>
<evidence type="ECO:0000313" key="2">
    <source>
        <dbReference type="Proteomes" id="UP000248132"/>
    </source>
</evidence>
<proteinExistence type="predicted"/>